<dbReference type="Pfam" id="PF11735">
    <property type="entry name" value="CAP59_mtransfer"/>
    <property type="match status" value="1"/>
</dbReference>
<dbReference type="STRING" id="37360.A0A0G4ILA6"/>
<evidence type="ECO:0000256" key="2">
    <source>
        <dbReference type="SAM" id="Phobius"/>
    </source>
</evidence>
<feature type="region of interest" description="Disordered" evidence="1">
    <location>
        <begin position="1"/>
        <end position="30"/>
    </location>
</feature>
<dbReference type="InterPro" id="IPR021047">
    <property type="entry name" value="Mannosyltransferase_CMT1"/>
</dbReference>
<reference evidence="4 6" key="2">
    <citation type="submission" date="2018-03" db="EMBL/GenBank/DDBJ databases">
        <authorList>
            <person name="Fogelqvist J."/>
        </authorList>
    </citation>
    <scope>NUCLEOTIDE SEQUENCE [LARGE SCALE GENOMIC DNA]</scope>
</reference>
<dbReference type="InterPro" id="IPR029044">
    <property type="entry name" value="Nucleotide-diphossugar_trans"/>
</dbReference>
<gene>
    <name evidence="3" type="ORF">PBRA_004598</name>
    <name evidence="4" type="ORF">PLBR_LOCUS7386</name>
</gene>
<evidence type="ECO:0000313" key="6">
    <source>
        <dbReference type="Proteomes" id="UP000290189"/>
    </source>
</evidence>
<keyword evidence="2" id="KW-0472">Membrane</keyword>
<evidence type="ECO:0000313" key="5">
    <source>
        <dbReference type="Proteomes" id="UP000039324"/>
    </source>
</evidence>
<keyword evidence="2" id="KW-1133">Transmembrane helix</keyword>
<dbReference type="PANTHER" id="PTHR34144:SF7">
    <property type="entry name" value="EXPORT PROTEIN (CAP59), PUTATIVE (AFU_ORTHOLOGUE AFUA_7G05020)-RELATED"/>
    <property type="match status" value="1"/>
</dbReference>
<evidence type="ECO:0000313" key="4">
    <source>
        <dbReference type="EMBL" id="SPR00171.1"/>
    </source>
</evidence>
<keyword evidence="5" id="KW-1185">Reference proteome</keyword>
<dbReference type="Proteomes" id="UP000290189">
    <property type="component" value="Unassembled WGS sequence"/>
</dbReference>
<dbReference type="AlphaFoldDB" id="A0A0G4ILA6"/>
<dbReference type="SUPFAM" id="SSF53448">
    <property type="entry name" value="Nucleotide-diphospho-sugar transferases"/>
    <property type="match status" value="1"/>
</dbReference>
<dbReference type="OMA" id="HEHRIDF"/>
<dbReference type="EMBL" id="CDSF01000035">
    <property type="protein sequence ID" value="CEO95885.1"/>
    <property type="molecule type" value="Genomic_DNA"/>
</dbReference>
<dbReference type="OrthoDB" id="262547at2759"/>
<feature type="transmembrane region" description="Helical" evidence="2">
    <location>
        <begin position="88"/>
        <end position="109"/>
    </location>
</feature>
<geneLocation type="mitochondrion" evidence="4"/>
<evidence type="ECO:0000313" key="3">
    <source>
        <dbReference type="EMBL" id="CEO95885.1"/>
    </source>
</evidence>
<accession>A0A0G4ILA6</accession>
<reference evidence="3 5" key="1">
    <citation type="submission" date="2015-02" db="EMBL/GenBank/DDBJ databases">
        <authorList>
            <person name="Chooi Y.-H."/>
        </authorList>
    </citation>
    <scope>NUCLEOTIDE SEQUENCE [LARGE SCALE GENOMIC DNA]</scope>
    <source>
        <strain evidence="3">E3</strain>
    </source>
</reference>
<organism evidence="3 5">
    <name type="scientific">Plasmodiophora brassicae</name>
    <name type="common">Clubroot disease agent</name>
    <dbReference type="NCBI Taxonomy" id="37360"/>
    <lineage>
        <taxon>Eukaryota</taxon>
        <taxon>Sar</taxon>
        <taxon>Rhizaria</taxon>
        <taxon>Endomyxa</taxon>
        <taxon>Phytomyxea</taxon>
        <taxon>Plasmodiophorida</taxon>
        <taxon>Plasmodiophoridae</taxon>
        <taxon>Plasmodiophora</taxon>
    </lineage>
</organism>
<proteinExistence type="predicted"/>
<keyword evidence="2" id="KW-0812">Transmembrane</keyword>
<sequence length="452" mass="50113">MPHDRIGGNSVSGRVPPIGDKRKLSSGEGGTGACVSSGMMLGPSTTSPMASGYASLLTKRRNGSRSPDPSPNLFANVRNASRRLISPLWIVTFASICLVVSGLLVWHTLLRTPPMIWRVPDVCGYKSILYDTNVTQRIPPGNYFIAANVHDNEKTLPHLLHQLKRVVDIIGDPSRVYVSIFESGSTDLSKEWLYMFADVLDAKNVSNSIVTSDLRRLLHEHRIDFLARVRNKALEPLFQSKQSGFKADYVLFVNDVFMCAEDLIRLAQRVSLPETDMACGMDFEFDPDHSYSTEITFYDTWVALDLAGNFLSSMYPFFGRTHDRDRLLRSEPVPVFCCWNGMIAVKAAPFYEGIRFRSESSGCRASECTLFCKDMWNAGHGNILIDPTVAVAYDHAASGHLAVSPARGIGTFKGDPFAPVKFTEGKPSDFMCHGLSGSGRHPNMVKKRVKTF</sequence>
<keyword evidence="4" id="KW-0496">Mitochondrion</keyword>
<dbReference type="Proteomes" id="UP000039324">
    <property type="component" value="Unassembled WGS sequence"/>
</dbReference>
<protein>
    <submittedName>
        <fullName evidence="3">Uncharacterized protein</fullName>
    </submittedName>
</protein>
<dbReference type="EMBL" id="OVEO01000013">
    <property type="protein sequence ID" value="SPR00171.1"/>
    <property type="molecule type" value="Genomic_DNA"/>
</dbReference>
<evidence type="ECO:0000256" key="1">
    <source>
        <dbReference type="SAM" id="MobiDB-lite"/>
    </source>
</evidence>
<dbReference type="PANTHER" id="PTHR34144">
    <property type="entry name" value="CHROMOSOME 8, WHOLE GENOME SHOTGUN SEQUENCE"/>
    <property type="match status" value="1"/>
</dbReference>
<name>A0A0G4ILA6_PLABS</name>